<evidence type="ECO:0000256" key="9">
    <source>
        <dbReference type="ARBA" id="ARBA00023136"/>
    </source>
</evidence>
<evidence type="ECO:0000256" key="10">
    <source>
        <dbReference type="ARBA" id="ARBA00053425"/>
    </source>
</evidence>
<feature type="domain" description="ABC transporter" evidence="13">
    <location>
        <begin position="555"/>
        <end position="793"/>
    </location>
</feature>
<dbReference type="InterPro" id="IPR044746">
    <property type="entry name" value="ABCC_6TM_D1"/>
</dbReference>
<dbReference type="FunFam" id="3.40.50.300:FF:000997">
    <property type="entry name" value="Multidrug resistance-associated protein 1"/>
    <property type="match status" value="1"/>
</dbReference>
<keyword evidence="5" id="KW-0677">Repeat</keyword>
<feature type="transmembrane region" description="Helical" evidence="12">
    <location>
        <begin position="1041"/>
        <end position="1061"/>
    </location>
</feature>
<feature type="region of interest" description="Disordered" evidence="11">
    <location>
        <begin position="858"/>
        <end position="878"/>
    </location>
</feature>
<keyword evidence="2" id="KW-0813">Transport</keyword>
<feature type="domain" description="ABC transmembrane type-1" evidence="14">
    <location>
        <begin position="902"/>
        <end position="1186"/>
    </location>
</feature>
<dbReference type="Gene3D" id="3.40.50.300">
    <property type="entry name" value="P-loop containing nucleotide triphosphate hydrolases"/>
    <property type="match status" value="2"/>
</dbReference>
<dbReference type="InterPro" id="IPR011527">
    <property type="entry name" value="ABC1_TM_dom"/>
</dbReference>
<dbReference type="PROSITE" id="PS50929">
    <property type="entry name" value="ABC_TM1F"/>
    <property type="match status" value="2"/>
</dbReference>
<feature type="transmembrane region" description="Helical" evidence="12">
    <location>
        <begin position="215"/>
        <end position="243"/>
    </location>
</feature>
<dbReference type="InterPro" id="IPR003593">
    <property type="entry name" value="AAA+_ATPase"/>
</dbReference>
<evidence type="ECO:0000259" key="14">
    <source>
        <dbReference type="PROSITE" id="PS50929"/>
    </source>
</evidence>
<evidence type="ECO:0000256" key="2">
    <source>
        <dbReference type="ARBA" id="ARBA00022448"/>
    </source>
</evidence>
<dbReference type="CDD" id="cd18603">
    <property type="entry name" value="ABC_6TM_MRP1_2_3_6_D2_like"/>
    <property type="match status" value="1"/>
</dbReference>
<dbReference type="Proteomes" id="UP000094801">
    <property type="component" value="Unassembled WGS sequence"/>
</dbReference>
<sequence length="1485" mass="166754">MECQSLRPLIDDNSNALNPCFISLLFSAFTIGFQFINYSIFIGGLVLVVLPLHIFETCHSIVQTATTLFYWPAHLILLFILFVQQMFGTAEHRPIPDFHQDGSPSSFVSGTLGVLIIISCFIIYLEYAHYQPTDELIEHFIATKQDPYPPNIMSKITFSWMNDLIRTGYENEGLEHEDLPPPPLFVTTEYAAPRLFNNWNKQVEKSKKKNKKPSLLLALAITFGYPVIISLCYDMGDSIISFIQPQLLKYLILFFGREDNPPIIIGFSIALGMFIVSLFETALYNQYFIKTVQAGLGNKAALMQLVYDKSMKLSPQARLERSTGDIVNLMAVDVTRVQELTSYVQTLFSAPTRLVLCLISLHALLGNATWAGIATMFVMMPINTILVKSLRKYHKEQMTLKDERTSLVSEILQNVKSIKLYAWEKPMLERVSEVRNNQELKNLNKIGILSAVVNFAWTCVPFFVSCSTFAIFALTSKTPLTPEIVFPALALFDLLSDPIFAIPALMTALIECGVSLNRLSSFLLAEEIDFDFVKKLPRISKLGDVSLEVTNCTFLWSKELPKYSDNYDEESHVENSKVALKNINYIAKKGELSCIVGRVGTGKSTFLQSLLGELNCQATDLTKHHGIQVSGSIAYCSQVPWILNASVKDNILFGHKFDAEFYQRTIECCQLKPDLEILPDGDDTLVGEKGISLSGGQKARLSLARAIYMRADIYLLDDVLSAVDAHVGQKLIDEVLSSRGVLATKTRILATNSVRVLSESQNISLISDNEISESGTYREVISNKGKLYELIKEFASASQQGDELESEDLEKDGEFEGVKPYGVPIEAAGDETMRLSFNPLQKVQSHTTIRRASISSFKRRPISQDKDSKKRTAQQNEKKEKGKVKWSVYLDYAKACSYTGIFTVAFMVVVTVGLSVSGNYWLKHWAEQNSRSGTNSNVMMYVGIYALFGISSGLFTLIRAMIMWSWCSIRASKKLHNQMATAVLNSPMSFFETTPLGRILNRFSQDMSKIDSALPRVFVAVFNSVIKTLFTLFIIGSNMPLFLIIVAALSAVYIYYQKYYIVTSRDLKRIVSISKSPIFAHIQESLNGAETIRAYGQNGKFLFQNSANIDYNQVSAYCMKSVNRWLSTRLQFIGSIIIFSTSTLALLSLNSKHPISSGLLGLIMSYALRVTSSLSFIVKRSVEIESDVVCCERIFEYCQLEPEAHESAGESLLITPPTDWPQEGSVEFKNFSTKYRANLDPVLKNINVAIKAKEKIGIVGRTGSGKSTFALSIFRIIEPTEGHIEIDSINTSDLKLFDLRRNLSIIPQDAQCINGTIRYNIDPFNQYSEAQIWKCLEMSHLKEHVIKMSKDQGMENEPLECKFSESGLNLSVGQRQLFCLARVLLKSQRSLDPTVNPSRILVLDEATSSVDSQTDKIIQETIRSEFKHLTIVTIAHRLDTILDNDKILLLDSGKVIEFETPETLLKNKDSYFYKLCVDGGYIEES</sequence>
<evidence type="ECO:0000313" key="16">
    <source>
        <dbReference type="Proteomes" id="UP000094801"/>
    </source>
</evidence>
<dbReference type="FunFam" id="3.40.50.300:FF:000565">
    <property type="entry name" value="ABC bile acid transporter"/>
    <property type="match status" value="1"/>
</dbReference>
<keyword evidence="8 12" id="KW-1133">Transmembrane helix</keyword>
<dbReference type="InterPro" id="IPR003439">
    <property type="entry name" value="ABC_transporter-like_ATP-bd"/>
</dbReference>
<evidence type="ECO:0000313" key="15">
    <source>
        <dbReference type="EMBL" id="ODV86480.1"/>
    </source>
</evidence>
<dbReference type="InterPro" id="IPR017871">
    <property type="entry name" value="ABC_transporter-like_CS"/>
</dbReference>
<dbReference type="GO" id="GO:0016887">
    <property type="term" value="F:ATP hydrolysis activity"/>
    <property type="evidence" value="ECO:0007669"/>
    <property type="project" value="InterPro"/>
</dbReference>
<dbReference type="SUPFAM" id="SSF90123">
    <property type="entry name" value="ABC transporter transmembrane region"/>
    <property type="match status" value="2"/>
</dbReference>
<keyword evidence="9 12" id="KW-0472">Membrane</keyword>
<dbReference type="GO" id="GO:0005524">
    <property type="term" value="F:ATP binding"/>
    <property type="evidence" value="ECO:0007669"/>
    <property type="project" value="UniProtKB-KW"/>
</dbReference>
<keyword evidence="3" id="KW-0926">Vacuole</keyword>
<evidence type="ECO:0000256" key="8">
    <source>
        <dbReference type="ARBA" id="ARBA00022989"/>
    </source>
</evidence>
<accession>A0A1E4T3Z5</accession>
<feature type="transmembrane region" description="Helical" evidence="12">
    <location>
        <begin position="35"/>
        <end position="55"/>
    </location>
</feature>
<evidence type="ECO:0000259" key="13">
    <source>
        <dbReference type="PROSITE" id="PS50893"/>
    </source>
</evidence>
<evidence type="ECO:0000256" key="3">
    <source>
        <dbReference type="ARBA" id="ARBA00022554"/>
    </source>
</evidence>
<feature type="transmembrane region" description="Helical" evidence="12">
    <location>
        <begin position="1017"/>
        <end position="1035"/>
    </location>
</feature>
<dbReference type="CDD" id="cd03250">
    <property type="entry name" value="ABCC_MRP_domain1"/>
    <property type="match status" value="1"/>
</dbReference>
<dbReference type="GO" id="GO:0000329">
    <property type="term" value="C:fungal-type vacuole membrane"/>
    <property type="evidence" value="ECO:0007669"/>
    <property type="project" value="UniProtKB-ARBA"/>
</dbReference>
<feature type="transmembrane region" description="Helical" evidence="12">
    <location>
        <begin position="370"/>
        <end position="390"/>
    </location>
</feature>
<evidence type="ECO:0000256" key="6">
    <source>
        <dbReference type="ARBA" id="ARBA00022741"/>
    </source>
</evidence>
<dbReference type="InterPro" id="IPR027417">
    <property type="entry name" value="P-loop_NTPase"/>
</dbReference>
<dbReference type="InterPro" id="IPR050173">
    <property type="entry name" value="ABC_transporter_C-like"/>
</dbReference>
<dbReference type="CDD" id="cd03244">
    <property type="entry name" value="ABCC_MRP_domain2"/>
    <property type="match status" value="1"/>
</dbReference>
<feature type="compositionally biased region" description="Basic and acidic residues" evidence="11">
    <location>
        <begin position="862"/>
        <end position="878"/>
    </location>
</feature>
<feature type="transmembrane region" description="Helical" evidence="12">
    <location>
        <begin position="1130"/>
        <end position="1149"/>
    </location>
</feature>
<keyword evidence="6" id="KW-0547">Nucleotide-binding</keyword>
<dbReference type="Pfam" id="PF00005">
    <property type="entry name" value="ABC_tran"/>
    <property type="match status" value="2"/>
</dbReference>
<comment type="function">
    <text evidence="10">Cooperates for the ATP-dependent vacuolar transport of bilirubin and glutathione conjugates.</text>
</comment>
<feature type="transmembrane region" description="Helical" evidence="12">
    <location>
        <begin position="346"/>
        <end position="364"/>
    </location>
</feature>
<dbReference type="FunFam" id="1.20.1560.10:FF:000020">
    <property type="entry name" value="ABC metal ion transporter"/>
    <property type="match status" value="1"/>
</dbReference>
<feature type="transmembrane region" description="Helical" evidence="12">
    <location>
        <begin position="895"/>
        <end position="922"/>
    </location>
</feature>
<evidence type="ECO:0000256" key="4">
    <source>
        <dbReference type="ARBA" id="ARBA00022692"/>
    </source>
</evidence>
<dbReference type="GO" id="GO:0042144">
    <property type="term" value="P:vacuole fusion, non-autophagic"/>
    <property type="evidence" value="ECO:0007669"/>
    <property type="project" value="UniProtKB-ARBA"/>
</dbReference>
<evidence type="ECO:0000256" key="11">
    <source>
        <dbReference type="SAM" id="MobiDB-lite"/>
    </source>
</evidence>
<evidence type="ECO:0000256" key="12">
    <source>
        <dbReference type="SAM" id="Phobius"/>
    </source>
</evidence>
<feature type="transmembrane region" description="Helical" evidence="12">
    <location>
        <begin position="942"/>
        <end position="966"/>
    </location>
</feature>
<feature type="transmembrane region" description="Helical" evidence="12">
    <location>
        <begin position="67"/>
        <end position="87"/>
    </location>
</feature>
<proteinExistence type="predicted"/>
<organism evidence="15 16">
    <name type="scientific">[Candida] arabinofermentans NRRL YB-2248</name>
    <dbReference type="NCBI Taxonomy" id="983967"/>
    <lineage>
        <taxon>Eukaryota</taxon>
        <taxon>Fungi</taxon>
        <taxon>Dikarya</taxon>
        <taxon>Ascomycota</taxon>
        <taxon>Saccharomycotina</taxon>
        <taxon>Pichiomycetes</taxon>
        <taxon>Pichiales</taxon>
        <taxon>Pichiaceae</taxon>
        <taxon>Ogataea</taxon>
        <taxon>Ogataea/Candida clade</taxon>
    </lineage>
</organism>
<dbReference type="PROSITE" id="PS00211">
    <property type="entry name" value="ABC_TRANSPORTER_1"/>
    <property type="match status" value="2"/>
</dbReference>
<dbReference type="Gene3D" id="1.20.1560.10">
    <property type="entry name" value="ABC transporter type 1, transmembrane domain"/>
    <property type="match status" value="2"/>
</dbReference>
<dbReference type="OrthoDB" id="6500128at2759"/>
<dbReference type="PANTHER" id="PTHR24223:SF443">
    <property type="entry name" value="MULTIDRUG-RESISTANCE LIKE PROTEIN 1, ISOFORM I"/>
    <property type="match status" value="1"/>
</dbReference>
<reference evidence="16" key="1">
    <citation type="submission" date="2016-04" db="EMBL/GenBank/DDBJ databases">
        <title>Comparative genomics of biotechnologically important yeasts.</title>
        <authorList>
            <consortium name="DOE Joint Genome Institute"/>
            <person name="Riley R."/>
            <person name="Haridas S."/>
            <person name="Wolfe K.H."/>
            <person name="Lopes M.R."/>
            <person name="Hittinger C.T."/>
            <person name="Goker M."/>
            <person name="Salamov A."/>
            <person name="Wisecaver J."/>
            <person name="Long T.M."/>
            <person name="Aerts A.L."/>
            <person name="Barry K."/>
            <person name="Choi C."/>
            <person name="Clum A."/>
            <person name="Coughlan A.Y."/>
            <person name="Deshpande S."/>
            <person name="Douglass A.P."/>
            <person name="Hanson S.J."/>
            <person name="Klenk H.-P."/>
            <person name="Labutti K."/>
            <person name="Lapidus A."/>
            <person name="Lindquist E."/>
            <person name="Lipzen A."/>
            <person name="Meier-Kolthoff J.P."/>
            <person name="Ohm R.A."/>
            <person name="Otillar R.P."/>
            <person name="Pangilinan J."/>
            <person name="Peng Y."/>
            <person name="Rokas A."/>
            <person name="Rosa C.A."/>
            <person name="Scheuner C."/>
            <person name="Sibirny A.A."/>
            <person name="Slot J.C."/>
            <person name="Stielow J.B."/>
            <person name="Sun H."/>
            <person name="Kurtzman C.P."/>
            <person name="Blackwell M."/>
            <person name="Grigoriev I.V."/>
            <person name="Jeffries T.W."/>
        </authorList>
    </citation>
    <scope>NUCLEOTIDE SEQUENCE [LARGE SCALE GENOMIC DNA]</scope>
    <source>
        <strain evidence="16">NRRL YB-2248</strain>
    </source>
</reference>
<dbReference type="Pfam" id="PF00664">
    <property type="entry name" value="ABC_membrane"/>
    <property type="match status" value="2"/>
</dbReference>
<feature type="domain" description="ABC transporter" evidence="13">
    <location>
        <begin position="1226"/>
        <end position="1477"/>
    </location>
</feature>
<dbReference type="EMBL" id="KV453850">
    <property type="protein sequence ID" value="ODV86480.1"/>
    <property type="molecule type" value="Genomic_DNA"/>
</dbReference>
<comment type="subcellular location">
    <subcellularLocation>
        <location evidence="1">Vacuole membrane</location>
        <topology evidence="1">Multi-pass membrane protein</topology>
    </subcellularLocation>
</comment>
<feature type="transmembrane region" description="Helical" evidence="12">
    <location>
        <begin position="446"/>
        <end position="472"/>
    </location>
</feature>
<gene>
    <name evidence="15" type="ORF">CANARDRAFT_206868</name>
</gene>
<feature type="transmembrane region" description="Helical" evidence="12">
    <location>
        <begin position="263"/>
        <end position="284"/>
    </location>
</feature>
<dbReference type="PANTHER" id="PTHR24223">
    <property type="entry name" value="ATP-BINDING CASSETTE SUB-FAMILY C"/>
    <property type="match status" value="1"/>
</dbReference>
<feature type="domain" description="ABC transmembrane type-1" evidence="14">
    <location>
        <begin position="238"/>
        <end position="511"/>
    </location>
</feature>
<dbReference type="STRING" id="983967.A0A1E4T3Z5"/>
<evidence type="ECO:0000256" key="1">
    <source>
        <dbReference type="ARBA" id="ARBA00004128"/>
    </source>
</evidence>
<keyword evidence="16" id="KW-1185">Reference proteome</keyword>
<dbReference type="PROSITE" id="PS50893">
    <property type="entry name" value="ABC_TRANSPORTER_2"/>
    <property type="match status" value="2"/>
</dbReference>
<dbReference type="GO" id="GO:0140359">
    <property type="term" value="F:ABC-type transporter activity"/>
    <property type="evidence" value="ECO:0007669"/>
    <property type="project" value="InterPro"/>
</dbReference>
<protein>
    <submittedName>
        <fullName evidence="15">Uncharacterized protein</fullName>
    </submittedName>
</protein>
<name>A0A1E4T3Z5_9ASCO</name>
<dbReference type="InterPro" id="IPR036640">
    <property type="entry name" value="ABC1_TM_sf"/>
</dbReference>
<dbReference type="FunFam" id="1.20.1560.10:FF:000001">
    <property type="entry name" value="ATP-binding cassette subfamily C member 1"/>
    <property type="match status" value="1"/>
</dbReference>
<dbReference type="CDD" id="cd18579">
    <property type="entry name" value="ABC_6TM_ABCC_D1"/>
    <property type="match status" value="1"/>
</dbReference>
<evidence type="ECO:0000256" key="7">
    <source>
        <dbReference type="ARBA" id="ARBA00022840"/>
    </source>
</evidence>
<feature type="transmembrane region" description="Helical" evidence="12">
    <location>
        <begin position="107"/>
        <end position="125"/>
    </location>
</feature>
<keyword evidence="4 12" id="KW-0812">Transmembrane</keyword>
<evidence type="ECO:0000256" key="5">
    <source>
        <dbReference type="ARBA" id="ARBA00022737"/>
    </source>
</evidence>
<keyword evidence="7" id="KW-0067">ATP-binding</keyword>
<dbReference type="SMART" id="SM00382">
    <property type="entry name" value="AAA"/>
    <property type="match status" value="2"/>
</dbReference>
<dbReference type="SUPFAM" id="SSF52540">
    <property type="entry name" value="P-loop containing nucleoside triphosphate hydrolases"/>
    <property type="match status" value="2"/>
</dbReference>